<name>A0A834SFS0_9FABA</name>
<keyword evidence="4" id="KW-1185">Reference proteome</keyword>
<feature type="domain" description="DUF4283" evidence="2">
    <location>
        <begin position="87"/>
        <end position="166"/>
    </location>
</feature>
<sequence>MASQWEVSSLTGLHPLKRRKISNMAQNPREIGWADSSDSDTDVDMEEAMDPSDQPYPLPPPPPSRARAARGPILRIPQPHIDDNRTFWSHCLIATLVDQRKFSVVRMQCIIDHFWQLQGPVRVVGRDQNNFVLYFENLDDMYFMANNGTWSVHGWLLAVFPWEHNMVLNRLVVTEMIGEVRGIDWSEDLLKTFGLCVSEFAFLLTNLFLWGSCWPMTKGNLCGSNADMNESSNFVDIVGVWGIDILIVDGLDRRFLNQAYRRSTFVATFHTPLGVVYRPRNPDPMQFEVQPDEDVTPPPNDTLQTPPANPSDEDIDPLAEEWFNNIEIDDELLPALGMELIESDNDDLITTSTENTDNLQLMTPLPEVDGQMDNLNPELDMLMAKYCSQPSPIPHPSPGIRLSDDIQEAQHVNLSPSQSQHLREESHWQDIFEVHDFLQHPLLRQSAIPKEVGESSSARQNHPVHNQHFDTEEMTTGTIMPSGPSDNPTIGLNNIGTLLEVVSPYDDFTAASILSPILEESPRHTEWGHDEDVTDASASSTRLKPPLEPGEFNVIPQVLHNVSVAETDIAGQIAEGDTIAPELLSLPLSPIGLNLHPENQAELTQHETITTSSQHKKRVLTTKELTKMIFKRAKLAPLAVSVNMTKSMYLVKNKGKCKHRTEPEDAEDGVADLKRARKGLTTEVQEVFKRLVDEMVAMVNCCKLGLKEVVPNQPPSDI</sequence>
<accession>A0A834SFS0</accession>
<keyword evidence="3" id="KW-0548">Nucleotidyltransferase</keyword>
<comment type="caution">
    <text evidence="3">The sequence shown here is derived from an EMBL/GenBank/DDBJ whole genome shotgun (WGS) entry which is preliminary data.</text>
</comment>
<proteinExistence type="predicted"/>
<evidence type="ECO:0000313" key="4">
    <source>
        <dbReference type="Proteomes" id="UP000634136"/>
    </source>
</evidence>
<dbReference type="InterPro" id="IPR025558">
    <property type="entry name" value="DUF4283"/>
</dbReference>
<dbReference type="AlphaFoldDB" id="A0A834SFS0"/>
<feature type="region of interest" description="Disordered" evidence="1">
    <location>
        <begin position="281"/>
        <end position="312"/>
    </location>
</feature>
<keyword evidence="3" id="KW-0808">Transferase</keyword>
<reference evidence="3" key="1">
    <citation type="submission" date="2020-09" db="EMBL/GenBank/DDBJ databases">
        <title>Genome-Enabled Discovery of Anthraquinone Biosynthesis in Senna tora.</title>
        <authorList>
            <person name="Kang S.-H."/>
            <person name="Pandey R.P."/>
            <person name="Lee C.-M."/>
            <person name="Sim J.-S."/>
            <person name="Jeong J.-T."/>
            <person name="Choi B.-S."/>
            <person name="Jung M."/>
            <person name="Ginzburg D."/>
            <person name="Zhao K."/>
            <person name="Won S.Y."/>
            <person name="Oh T.-J."/>
            <person name="Yu Y."/>
            <person name="Kim N.-H."/>
            <person name="Lee O.R."/>
            <person name="Lee T.-H."/>
            <person name="Bashyal P."/>
            <person name="Kim T.-S."/>
            <person name="Lee W.-H."/>
            <person name="Kawkins C."/>
            <person name="Kim C.-K."/>
            <person name="Kim J.S."/>
            <person name="Ahn B.O."/>
            <person name="Rhee S.Y."/>
            <person name="Sohng J.K."/>
        </authorList>
    </citation>
    <scope>NUCLEOTIDE SEQUENCE</scope>
    <source>
        <tissue evidence="3">Leaf</tissue>
    </source>
</reference>
<feature type="compositionally biased region" description="Acidic residues" evidence="1">
    <location>
        <begin position="37"/>
        <end position="50"/>
    </location>
</feature>
<dbReference type="OrthoDB" id="1433777at2759"/>
<feature type="compositionally biased region" description="Pro residues" evidence="1">
    <location>
        <begin position="54"/>
        <end position="64"/>
    </location>
</feature>
<protein>
    <submittedName>
        <fullName evidence="3">Reverse transcriptase</fullName>
    </submittedName>
</protein>
<dbReference type="Proteomes" id="UP000634136">
    <property type="component" value="Unassembled WGS sequence"/>
</dbReference>
<keyword evidence="3" id="KW-0695">RNA-directed DNA polymerase</keyword>
<feature type="region of interest" description="Disordered" evidence="1">
    <location>
        <begin position="16"/>
        <end position="68"/>
    </location>
</feature>
<evidence type="ECO:0000256" key="1">
    <source>
        <dbReference type="SAM" id="MobiDB-lite"/>
    </source>
</evidence>
<dbReference type="GO" id="GO:0003964">
    <property type="term" value="F:RNA-directed DNA polymerase activity"/>
    <property type="evidence" value="ECO:0007669"/>
    <property type="project" value="UniProtKB-KW"/>
</dbReference>
<organism evidence="3 4">
    <name type="scientific">Senna tora</name>
    <dbReference type="NCBI Taxonomy" id="362788"/>
    <lineage>
        <taxon>Eukaryota</taxon>
        <taxon>Viridiplantae</taxon>
        <taxon>Streptophyta</taxon>
        <taxon>Embryophyta</taxon>
        <taxon>Tracheophyta</taxon>
        <taxon>Spermatophyta</taxon>
        <taxon>Magnoliopsida</taxon>
        <taxon>eudicotyledons</taxon>
        <taxon>Gunneridae</taxon>
        <taxon>Pentapetalae</taxon>
        <taxon>rosids</taxon>
        <taxon>fabids</taxon>
        <taxon>Fabales</taxon>
        <taxon>Fabaceae</taxon>
        <taxon>Caesalpinioideae</taxon>
        <taxon>Cassia clade</taxon>
        <taxon>Senna</taxon>
    </lineage>
</organism>
<gene>
    <name evidence="3" type="ORF">G2W53_041785</name>
</gene>
<evidence type="ECO:0000259" key="2">
    <source>
        <dbReference type="Pfam" id="PF14111"/>
    </source>
</evidence>
<evidence type="ECO:0000313" key="3">
    <source>
        <dbReference type="EMBL" id="KAF7802674.1"/>
    </source>
</evidence>
<dbReference type="Pfam" id="PF14111">
    <property type="entry name" value="DUF4283"/>
    <property type="match status" value="1"/>
</dbReference>
<dbReference type="EMBL" id="JAAIUW010000013">
    <property type="protein sequence ID" value="KAF7802674.1"/>
    <property type="molecule type" value="Genomic_DNA"/>
</dbReference>